<sequence length="496" mass="55536">MAAPWAHTTAHAPGMHNGPAYTTVHARTTLARPAPPNPSPPASKKIEWPLPVKEYVSRAFMASNAVPGISPAELSAKLKSVITATAENNTMLSLDWTKQPLPQEIILLERRQNLPQRAQSGSSTTGLNDLPSRKRKSPDAEPAAAAASATAIPPWRQRGLADRMDFVKEGDRKDKKQKKVQEFRSTAGVSKFNDLEKRRQRFESSLASSPNASNFRDDDALLLANAGPVVGTNQNLEKAYFRLTAPPKPETVRPLEVLKRTIDLLVTKWKQDHNYTYICDQFKSMRQDLTVQHIKNDFTVRVYEAHARIALEKGDLGEYNQCQSQLRTLYKQKLGGRPGEFTAYRILYMIHTANRTGMNDLLADLTLTDKQNPAIKHALEVRSALARGNYHKFFKLYDDPPNMGGYLMDMFVDRERLAAMAAICRAYKPDIKVPFLTSELAFADDQQCAQFLVENGDESFLEDRDDGPRFMSSKASPAFEAARQKAFAMVDIKGQI</sequence>
<dbReference type="EMBL" id="ML992503">
    <property type="protein sequence ID" value="KAF2226155.1"/>
    <property type="molecule type" value="Genomic_DNA"/>
</dbReference>
<feature type="domain" description="PCI" evidence="2">
    <location>
        <begin position="315"/>
        <end position="483"/>
    </location>
</feature>
<evidence type="ECO:0000313" key="3">
    <source>
        <dbReference type="EMBL" id="KAF2226155.1"/>
    </source>
</evidence>
<feature type="compositionally biased region" description="Polar residues" evidence="1">
    <location>
        <begin position="113"/>
        <end position="127"/>
    </location>
</feature>
<dbReference type="GO" id="GO:0005634">
    <property type="term" value="C:nucleus"/>
    <property type="evidence" value="ECO:0007669"/>
    <property type="project" value="TreeGrafter"/>
</dbReference>
<evidence type="ECO:0000313" key="4">
    <source>
        <dbReference type="Proteomes" id="UP000799538"/>
    </source>
</evidence>
<gene>
    <name evidence="3" type="ORF">BDZ85DRAFT_288326</name>
</gene>
<dbReference type="PANTHER" id="PTHR12436:SF4">
    <property type="entry name" value="LEUKOCYTE RECEPTOR CLUSTER MEMBER 8"/>
    <property type="match status" value="1"/>
</dbReference>
<protein>
    <submittedName>
        <fullName evidence="3">SAC3/GANP/Nin1/mts3/eIF-3 p25 family-domain-containing protein</fullName>
    </submittedName>
</protein>
<evidence type="ECO:0000256" key="1">
    <source>
        <dbReference type="SAM" id="MobiDB-lite"/>
    </source>
</evidence>
<dbReference type="InterPro" id="IPR045107">
    <property type="entry name" value="SAC3/GANP/THP3"/>
</dbReference>
<dbReference type="InterPro" id="IPR005062">
    <property type="entry name" value="SAC3/GANP/THP3_conserved"/>
</dbReference>
<dbReference type="Gene3D" id="1.25.40.990">
    <property type="match status" value="1"/>
</dbReference>
<feature type="compositionally biased region" description="Low complexity" evidence="1">
    <location>
        <begin position="1"/>
        <end position="13"/>
    </location>
</feature>
<dbReference type="Proteomes" id="UP000799538">
    <property type="component" value="Unassembled WGS sequence"/>
</dbReference>
<accession>A0A6A6GK82</accession>
<feature type="region of interest" description="Disordered" evidence="1">
    <location>
        <begin position="1"/>
        <end position="20"/>
    </location>
</feature>
<name>A0A6A6GK82_9PEZI</name>
<dbReference type="PANTHER" id="PTHR12436">
    <property type="entry name" value="80 KDA MCM3-ASSOCIATED PROTEIN"/>
    <property type="match status" value="1"/>
</dbReference>
<dbReference type="OrthoDB" id="199574at2759"/>
<organism evidence="3 4">
    <name type="scientific">Elsinoe ampelina</name>
    <dbReference type="NCBI Taxonomy" id="302913"/>
    <lineage>
        <taxon>Eukaryota</taxon>
        <taxon>Fungi</taxon>
        <taxon>Dikarya</taxon>
        <taxon>Ascomycota</taxon>
        <taxon>Pezizomycotina</taxon>
        <taxon>Dothideomycetes</taxon>
        <taxon>Dothideomycetidae</taxon>
        <taxon>Myriangiales</taxon>
        <taxon>Elsinoaceae</taxon>
        <taxon>Elsinoe</taxon>
    </lineage>
</organism>
<dbReference type="InterPro" id="IPR000717">
    <property type="entry name" value="PCI_dom"/>
</dbReference>
<dbReference type="AlphaFoldDB" id="A0A6A6GK82"/>
<feature type="compositionally biased region" description="Low complexity" evidence="1">
    <location>
        <begin position="140"/>
        <end position="154"/>
    </location>
</feature>
<dbReference type="FunFam" id="1.25.40.990:FF:000006">
    <property type="entry name" value="Putative SAC3/GANP domain protein"/>
    <property type="match status" value="1"/>
</dbReference>
<dbReference type="Pfam" id="PF03399">
    <property type="entry name" value="SAC3_GANP"/>
    <property type="match status" value="1"/>
</dbReference>
<evidence type="ECO:0000259" key="2">
    <source>
        <dbReference type="PROSITE" id="PS50250"/>
    </source>
</evidence>
<keyword evidence="4" id="KW-1185">Reference proteome</keyword>
<reference evidence="4" key="1">
    <citation type="journal article" date="2020" name="Stud. Mycol.">
        <title>101 Dothideomycetes genomes: A test case for predicting lifestyles and emergence of pathogens.</title>
        <authorList>
            <person name="Haridas S."/>
            <person name="Albert R."/>
            <person name="Binder M."/>
            <person name="Bloem J."/>
            <person name="LaButti K."/>
            <person name="Salamov A."/>
            <person name="Andreopoulos B."/>
            <person name="Baker S."/>
            <person name="Barry K."/>
            <person name="Bills G."/>
            <person name="Bluhm B."/>
            <person name="Cannon C."/>
            <person name="Castanera R."/>
            <person name="Culley D."/>
            <person name="Daum C."/>
            <person name="Ezra D."/>
            <person name="Gonzalez J."/>
            <person name="Henrissat B."/>
            <person name="Kuo A."/>
            <person name="Liang C."/>
            <person name="Lipzen A."/>
            <person name="Lutzoni F."/>
            <person name="Magnuson J."/>
            <person name="Mondo S."/>
            <person name="Nolan M."/>
            <person name="Ohm R."/>
            <person name="Pangilinan J."/>
            <person name="Park H.-J."/>
            <person name="Ramirez L."/>
            <person name="Alfaro M."/>
            <person name="Sun H."/>
            <person name="Tritt A."/>
            <person name="Yoshinaga Y."/>
            <person name="Zwiers L.-H."/>
            <person name="Turgeon B."/>
            <person name="Goodwin S."/>
            <person name="Spatafora J."/>
            <person name="Crous P."/>
            <person name="Grigoriev I."/>
        </authorList>
    </citation>
    <scope>NUCLEOTIDE SEQUENCE [LARGE SCALE GENOMIC DNA]</scope>
    <source>
        <strain evidence="4">CECT 20119</strain>
    </source>
</reference>
<feature type="region of interest" description="Disordered" evidence="1">
    <location>
        <begin position="112"/>
        <end position="154"/>
    </location>
</feature>
<dbReference type="PROSITE" id="PS50250">
    <property type="entry name" value="PCI"/>
    <property type="match status" value="1"/>
</dbReference>
<proteinExistence type="predicted"/>